<comment type="caution">
    <text evidence="7">The sequence shown here is derived from an EMBL/GenBank/DDBJ whole genome shotgun (WGS) entry which is preliminary data.</text>
</comment>
<dbReference type="Gene3D" id="1.20.1070.10">
    <property type="entry name" value="Rhodopsin 7-helix transmembrane proteins"/>
    <property type="match status" value="1"/>
</dbReference>
<evidence type="ECO:0000256" key="4">
    <source>
        <dbReference type="ARBA" id="ARBA00023136"/>
    </source>
</evidence>
<feature type="transmembrane region" description="Helical" evidence="5">
    <location>
        <begin position="12"/>
        <end position="32"/>
    </location>
</feature>
<dbReference type="InterPro" id="IPR017452">
    <property type="entry name" value="GPCR_Rhodpsn_7TM"/>
</dbReference>
<dbReference type="PROSITE" id="PS50262">
    <property type="entry name" value="G_PROTEIN_RECEP_F1_2"/>
    <property type="match status" value="1"/>
</dbReference>
<organism evidence="7 8">
    <name type="scientific">Adineta steineri</name>
    <dbReference type="NCBI Taxonomy" id="433720"/>
    <lineage>
        <taxon>Eukaryota</taxon>
        <taxon>Metazoa</taxon>
        <taxon>Spiralia</taxon>
        <taxon>Gnathifera</taxon>
        <taxon>Rotifera</taxon>
        <taxon>Eurotatoria</taxon>
        <taxon>Bdelloidea</taxon>
        <taxon>Adinetida</taxon>
        <taxon>Adinetidae</taxon>
        <taxon>Adineta</taxon>
    </lineage>
</organism>
<feature type="transmembrane region" description="Helical" evidence="5">
    <location>
        <begin position="182"/>
        <end position="201"/>
    </location>
</feature>
<evidence type="ECO:0000313" key="7">
    <source>
        <dbReference type="EMBL" id="CAF0723579.1"/>
    </source>
</evidence>
<evidence type="ECO:0000256" key="5">
    <source>
        <dbReference type="SAM" id="Phobius"/>
    </source>
</evidence>
<comment type="subcellular location">
    <subcellularLocation>
        <location evidence="1">Membrane</location>
    </subcellularLocation>
</comment>
<evidence type="ECO:0000256" key="2">
    <source>
        <dbReference type="ARBA" id="ARBA00022692"/>
    </source>
</evidence>
<feature type="domain" description="G-protein coupled receptors family 1 profile" evidence="6">
    <location>
        <begin position="25"/>
        <end position="274"/>
    </location>
</feature>
<accession>A0A813MLV7</accession>
<keyword evidence="4 5" id="KW-0472">Membrane</keyword>
<evidence type="ECO:0000256" key="3">
    <source>
        <dbReference type="ARBA" id="ARBA00022989"/>
    </source>
</evidence>
<dbReference type="SUPFAM" id="SSF81321">
    <property type="entry name" value="Family A G protein-coupled receptor-like"/>
    <property type="match status" value="1"/>
</dbReference>
<dbReference type="AlphaFoldDB" id="A0A813MLV7"/>
<evidence type="ECO:0000259" key="6">
    <source>
        <dbReference type="PROSITE" id="PS50262"/>
    </source>
</evidence>
<keyword evidence="2 5" id="KW-0812">Transmembrane</keyword>
<proteinExistence type="predicted"/>
<feature type="transmembrane region" description="Helical" evidence="5">
    <location>
        <begin position="122"/>
        <end position="147"/>
    </location>
</feature>
<feature type="transmembrane region" description="Helical" evidence="5">
    <location>
        <begin position="44"/>
        <end position="64"/>
    </location>
</feature>
<evidence type="ECO:0000256" key="1">
    <source>
        <dbReference type="ARBA" id="ARBA00004370"/>
    </source>
</evidence>
<feature type="transmembrane region" description="Helical" evidence="5">
    <location>
        <begin position="255"/>
        <end position="278"/>
    </location>
</feature>
<gene>
    <name evidence="7" type="ORF">IZO911_LOCUS2177</name>
</gene>
<feature type="transmembrane region" description="Helical" evidence="5">
    <location>
        <begin position="76"/>
        <end position="101"/>
    </location>
</feature>
<evidence type="ECO:0000313" key="8">
    <source>
        <dbReference type="Proteomes" id="UP000663860"/>
    </source>
</evidence>
<protein>
    <recommendedName>
        <fullName evidence="6">G-protein coupled receptors family 1 profile domain-containing protein</fullName>
    </recommendedName>
</protein>
<sequence>MVIAYIIRCWIYLIFVIPSLLCSIFNLYHFIVDRTLRKALYNHIIILILSLCLLYNITDIIWLIHFYRTISPVSYTYIFCILWTYIDFAPFVSITLLVAWASIERHILIFHQNLVSTRTKRLFAHYLPMIIFTLYPLIYYMVMFFIVPCSIPLNYAKTRCGLTNCAYPSAAITMYDGIAHNILPVFSIVVFSIALIGRVWYNKYRMGQRFQWKKYRKMTIQLLSISSVYFFLLFPPMILNTAYAAGVSYSVAADFYSGAMYISYLITLLIPFVCTAALPELRAKFPKIPGFYKRKSTAVVPVTFTLNRLAASRTAVVTHAAH</sequence>
<dbReference type="GO" id="GO:0016020">
    <property type="term" value="C:membrane"/>
    <property type="evidence" value="ECO:0007669"/>
    <property type="project" value="UniProtKB-SubCell"/>
</dbReference>
<reference evidence="7" key="1">
    <citation type="submission" date="2021-02" db="EMBL/GenBank/DDBJ databases">
        <authorList>
            <person name="Nowell W R."/>
        </authorList>
    </citation>
    <scope>NUCLEOTIDE SEQUENCE</scope>
</reference>
<dbReference type="Proteomes" id="UP000663860">
    <property type="component" value="Unassembled WGS sequence"/>
</dbReference>
<keyword evidence="3 5" id="KW-1133">Transmembrane helix</keyword>
<name>A0A813MLV7_9BILA</name>
<dbReference type="EMBL" id="CAJNOE010000010">
    <property type="protein sequence ID" value="CAF0723579.1"/>
    <property type="molecule type" value="Genomic_DNA"/>
</dbReference>
<feature type="transmembrane region" description="Helical" evidence="5">
    <location>
        <begin position="222"/>
        <end position="243"/>
    </location>
</feature>